<protein>
    <submittedName>
        <fullName evidence="1">Uncharacterized protein</fullName>
    </submittedName>
</protein>
<dbReference type="EMBL" id="BX294138">
    <property type="protein sequence ID" value="CAD73011.1"/>
    <property type="molecule type" value="Genomic_DNA"/>
</dbReference>
<dbReference type="HOGENOM" id="CLU_1884128_0_0_0"/>
<reference evidence="1 2" key="1">
    <citation type="journal article" date="2003" name="Proc. Natl. Acad. Sci. U.S.A.">
        <title>Complete genome sequence of the marine planctomycete Pirellula sp. strain 1.</title>
        <authorList>
            <person name="Gloeckner F.O."/>
            <person name="Kube M."/>
            <person name="Bauer M."/>
            <person name="Teeling H."/>
            <person name="Lombardot T."/>
            <person name="Ludwig W."/>
            <person name="Gade D."/>
            <person name="Beck A."/>
            <person name="Borzym K."/>
            <person name="Heitmann K."/>
            <person name="Rabus R."/>
            <person name="Schlesner H."/>
            <person name="Amann R."/>
            <person name="Reinhardt R."/>
        </authorList>
    </citation>
    <scope>NUCLEOTIDE SEQUENCE [LARGE SCALE GENOMIC DNA]</scope>
    <source>
        <strain evidence="2">DSM 10527 / NCIMB 13988 / SH1</strain>
    </source>
</reference>
<organism evidence="1 2">
    <name type="scientific">Rhodopirellula baltica (strain DSM 10527 / NCIMB 13988 / SH1)</name>
    <dbReference type="NCBI Taxonomy" id="243090"/>
    <lineage>
        <taxon>Bacteria</taxon>
        <taxon>Pseudomonadati</taxon>
        <taxon>Planctomycetota</taxon>
        <taxon>Planctomycetia</taxon>
        <taxon>Pirellulales</taxon>
        <taxon>Pirellulaceae</taxon>
        <taxon>Rhodopirellula</taxon>
    </lineage>
</organism>
<name>Q7UUR6_RHOBA</name>
<accession>Q7UUR6</accession>
<dbReference type="EnsemblBacteria" id="CAD73011">
    <property type="protein sequence ID" value="CAD73011"/>
    <property type="gene ID" value="RB3125"/>
</dbReference>
<proteinExistence type="predicted"/>
<dbReference type="AlphaFoldDB" id="Q7UUR6"/>
<evidence type="ECO:0000313" key="2">
    <source>
        <dbReference type="Proteomes" id="UP000001025"/>
    </source>
</evidence>
<evidence type="ECO:0000313" key="1">
    <source>
        <dbReference type="EMBL" id="CAD73011.1"/>
    </source>
</evidence>
<dbReference type="InParanoid" id="Q7UUR6"/>
<keyword evidence="2" id="KW-1185">Reference proteome</keyword>
<dbReference type="KEGG" id="rba:RB3125"/>
<gene>
    <name evidence="1" type="ordered locus">RB3125</name>
</gene>
<sequence length="135" mass="14862">MDALHRVLWLIANCWQESAGWNAELSIGTRVGSQASFVGFTVDRQSPVTHHCIRNATRSFHHRSSSRLGWLCINSSFVVSPSGLSYNFTSSDGARPFRRARNNQCMLRSGGGDLQQVEIPFPPPADASRSSVCVP</sequence>
<dbReference type="STRING" id="243090.RB3125"/>
<dbReference type="Proteomes" id="UP000001025">
    <property type="component" value="Chromosome"/>
</dbReference>